<dbReference type="EMBL" id="MPDP01000267">
    <property type="protein sequence ID" value="KAK1463572.1"/>
    <property type="molecule type" value="Genomic_DNA"/>
</dbReference>
<evidence type="ECO:0000313" key="2">
    <source>
        <dbReference type="EMBL" id="KAK1463572.1"/>
    </source>
</evidence>
<comment type="caution">
    <text evidence="2">The sequence shown here is derived from an EMBL/GenBank/DDBJ whole genome shotgun (WGS) entry which is preliminary data.</text>
</comment>
<evidence type="ECO:0000313" key="3">
    <source>
        <dbReference type="Proteomes" id="UP001239213"/>
    </source>
</evidence>
<feature type="region of interest" description="Disordered" evidence="1">
    <location>
        <begin position="1"/>
        <end position="45"/>
    </location>
</feature>
<dbReference type="AlphaFoldDB" id="A0AAI9URW5"/>
<gene>
    <name evidence="2" type="ORF">CCUS01_08259</name>
</gene>
<accession>A0AAI9URW5</accession>
<feature type="compositionally biased region" description="Basic and acidic residues" evidence="1">
    <location>
        <begin position="14"/>
        <end position="32"/>
    </location>
</feature>
<organism evidence="2 3">
    <name type="scientific">Colletotrichum cuscutae</name>
    <dbReference type="NCBI Taxonomy" id="1209917"/>
    <lineage>
        <taxon>Eukaryota</taxon>
        <taxon>Fungi</taxon>
        <taxon>Dikarya</taxon>
        <taxon>Ascomycota</taxon>
        <taxon>Pezizomycotina</taxon>
        <taxon>Sordariomycetes</taxon>
        <taxon>Hypocreomycetidae</taxon>
        <taxon>Glomerellales</taxon>
        <taxon>Glomerellaceae</taxon>
        <taxon>Colletotrichum</taxon>
        <taxon>Colletotrichum acutatum species complex</taxon>
    </lineage>
</organism>
<sequence length="45" mass="5072">MEPVYRGAGTGEDTQNRADSRGHNHSIRDKQFHRTVCLGYPGREA</sequence>
<proteinExistence type="predicted"/>
<evidence type="ECO:0000256" key="1">
    <source>
        <dbReference type="SAM" id="MobiDB-lite"/>
    </source>
</evidence>
<reference evidence="2" key="1">
    <citation type="submission" date="2016-11" db="EMBL/GenBank/DDBJ databases">
        <title>The genome sequence of Colletotrichum cuscutae.</title>
        <authorList>
            <person name="Baroncelli R."/>
        </authorList>
    </citation>
    <scope>NUCLEOTIDE SEQUENCE</scope>
    <source>
        <strain evidence="2">IMI 304802</strain>
    </source>
</reference>
<name>A0AAI9URW5_9PEZI</name>
<dbReference type="Proteomes" id="UP001239213">
    <property type="component" value="Unassembled WGS sequence"/>
</dbReference>
<protein>
    <submittedName>
        <fullName evidence="2">Uncharacterized protein</fullName>
    </submittedName>
</protein>
<keyword evidence="3" id="KW-1185">Reference proteome</keyword>